<dbReference type="OrthoDB" id="160581at2"/>
<dbReference type="PANTHER" id="PTHR35848:SF6">
    <property type="entry name" value="CUPIN TYPE-2 DOMAIN-CONTAINING PROTEIN"/>
    <property type="match status" value="1"/>
</dbReference>
<keyword evidence="4" id="KW-1185">Reference proteome</keyword>
<name>I4EK96_9BACT</name>
<dbReference type="SUPFAM" id="SSF51182">
    <property type="entry name" value="RmlC-like cupins"/>
    <property type="match status" value="1"/>
</dbReference>
<keyword evidence="1" id="KW-0479">Metal-binding</keyword>
<evidence type="ECO:0000256" key="1">
    <source>
        <dbReference type="ARBA" id="ARBA00022723"/>
    </source>
</evidence>
<dbReference type="GO" id="GO:0046872">
    <property type="term" value="F:metal ion binding"/>
    <property type="evidence" value="ECO:0007669"/>
    <property type="project" value="UniProtKB-KW"/>
</dbReference>
<dbReference type="InterPro" id="IPR051610">
    <property type="entry name" value="GPI/OXD"/>
</dbReference>
<feature type="domain" description="Cupin type-2" evidence="2">
    <location>
        <begin position="36"/>
        <end position="104"/>
    </location>
</feature>
<dbReference type="InterPro" id="IPR014710">
    <property type="entry name" value="RmlC-like_jellyroll"/>
</dbReference>
<evidence type="ECO:0000313" key="3">
    <source>
        <dbReference type="EMBL" id="CCF85108.1"/>
    </source>
</evidence>
<dbReference type="InterPro" id="IPR011051">
    <property type="entry name" value="RmlC_Cupin_sf"/>
</dbReference>
<accession>I4EK96</accession>
<evidence type="ECO:0000313" key="4">
    <source>
        <dbReference type="Proteomes" id="UP000004221"/>
    </source>
</evidence>
<sequence>MTAEGQVVVLNLAERLAAGGRGAILGLETEDLDINLVRLEAGGGVNAHTNREVDVLMVVVDGEGVIVANGTEYPLKTGQAIMIPKGTERSVRNSSESALAYLSLHRRRRKLWPTVPQR</sequence>
<gene>
    <name evidence="3" type="ORF">NITHO_4480009</name>
</gene>
<dbReference type="EMBL" id="CAGS01000388">
    <property type="protein sequence ID" value="CCF85108.1"/>
    <property type="molecule type" value="Genomic_DNA"/>
</dbReference>
<proteinExistence type="predicted"/>
<dbReference type="AlphaFoldDB" id="I4EK96"/>
<dbReference type="Gene3D" id="2.60.120.10">
    <property type="entry name" value="Jelly Rolls"/>
    <property type="match status" value="1"/>
</dbReference>
<dbReference type="Pfam" id="PF07883">
    <property type="entry name" value="Cupin_2"/>
    <property type="match status" value="1"/>
</dbReference>
<organism evidence="3 4">
    <name type="scientific">Nitrolancea hollandica Lb</name>
    <dbReference type="NCBI Taxonomy" id="1129897"/>
    <lineage>
        <taxon>Bacteria</taxon>
        <taxon>Pseudomonadati</taxon>
        <taxon>Thermomicrobiota</taxon>
        <taxon>Thermomicrobia</taxon>
        <taxon>Sphaerobacterales</taxon>
        <taxon>Sphaerobacterineae</taxon>
        <taxon>Sphaerobacteraceae</taxon>
        <taxon>Nitrolancea</taxon>
    </lineage>
</organism>
<dbReference type="RefSeq" id="WP_008479774.1">
    <property type="nucleotide sequence ID" value="NZ_CAGS01000388.1"/>
</dbReference>
<dbReference type="InterPro" id="IPR013096">
    <property type="entry name" value="Cupin_2"/>
</dbReference>
<dbReference type="PANTHER" id="PTHR35848">
    <property type="entry name" value="OXALATE-BINDING PROTEIN"/>
    <property type="match status" value="1"/>
</dbReference>
<comment type="caution">
    <text evidence="3">The sequence shown here is derived from an EMBL/GenBank/DDBJ whole genome shotgun (WGS) entry which is preliminary data.</text>
</comment>
<evidence type="ECO:0000259" key="2">
    <source>
        <dbReference type="Pfam" id="PF07883"/>
    </source>
</evidence>
<reference evidence="3 4" key="1">
    <citation type="journal article" date="2012" name="ISME J.">
        <title>Nitrification expanded: discovery, physiology and genomics of a nitrite-oxidizing bacterium from the phylum Chloroflexi.</title>
        <authorList>
            <person name="Sorokin D.Y."/>
            <person name="Lucker S."/>
            <person name="Vejmelkova D."/>
            <person name="Kostrikina N.A."/>
            <person name="Kleerebezem R."/>
            <person name="Rijpstra W.I."/>
            <person name="Damste J.S."/>
            <person name="Le Paslier D."/>
            <person name="Muyzer G."/>
            <person name="Wagner M."/>
            <person name="van Loosdrecht M.C."/>
            <person name="Daims H."/>
        </authorList>
    </citation>
    <scope>NUCLEOTIDE SEQUENCE [LARGE SCALE GENOMIC DNA]</scope>
    <source>
        <strain evidence="4">none</strain>
    </source>
</reference>
<dbReference type="Proteomes" id="UP000004221">
    <property type="component" value="Unassembled WGS sequence"/>
</dbReference>
<protein>
    <submittedName>
        <fullName evidence="3">Cupin 2 conserved barrel domain protein</fullName>
    </submittedName>
</protein>